<evidence type="ECO:0000256" key="1">
    <source>
        <dbReference type="SAM" id="MobiDB-lite"/>
    </source>
</evidence>
<evidence type="ECO:0000313" key="4">
    <source>
        <dbReference type="Proteomes" id="UP000601990"/>
    </source>
</evidence>
<proteinExistence type="predicted"/>
<gene>
    <name evidence="3" type="ORF">GO608_14395</name>
</gene>
<keyword evidence="2" id="KW-0472">Membrane</keyword>
<comment type="caution">
    <text evidence="3">The sequence shown here is derived from an EMBL/GenBank/DDBJ whole genome shotgun (WGS) entry which is preliminary data.</text>
</comment>
<dbReference type="EMBL" id="WTVH01000031">
    <property type="protein sequence ID" value="NMF94515.1"/>
    <property type="molecule type" value="Genomic_DNA"/>
</dbReference>
<feature type="transmembrane region" description="Helical" evidence="2">
    <location>
        <begin position="43"/>
        <end position="61"/>
    </location>
</feature>
<sequence length="134" mass="14556">METLGELVVSLLIVAGSGFTLVGSIGLVKLPDLMTRLHAPTKATTAGVGGVLLASMIHVVVRSGEVSAHELLIALFLFLTAPISAHFLAKAYLHLHRERERNFPPACHGRDWTLLDEPGEELPREDRPQPPPRV</sequence>
<feature type="region of interest" description="Disordered" evidence="1">
    <location>
        <begin position="114"/>
        <end position="134"/>
    </location>
</feature>
<accession>A0ABX1N5H4</accession>
<dbReference type="NCBIfam" id="NF009316">
    <property type="entry name" value="PRK12674.1-5"/>
    <property type="match status" value="1"/>
</dbReference>
<organism evidence="3 4">
    <name type="scientific">Aromatoleum buckelii</name>
    <dbReference type="NCBI Taxonomy" id="200254"/>
    <lineage>
        <taxon>Bacteria</taxon>
        <taxon>Pseudomonadati</taxon>
        <taxon>Pseudomonadota</taxon>
        <taxon>Betaproteobacteria</taxon>
        <taxon>Rhodocyclales</taxon>
        <taxon>Rhodocyclaceae</taxon>
        <taxon>Aromatoleum</taxon>
    </lineage>
</organism>
<keyword evidence="2" id="KW-0812">Transmembrane</keyword>
<dbReference type="NCBIfam" id="TIGR01300">
    <property type="entry name" value="CPA3_mnhG_phaG"/>
    <property type="match status" value="1"/>
</dbReference>
<protein>
    <submittedName>
        <fullName evidence="3">Na+/H+ antiporter subunit G</fullName>
    </submittedName>
</protein>
<reference evidence="3" key="1">
    <citation type="submission" date="2019-12" db="EMBL/GenBank/DDBJ databases">
        <title>Comparative genomics gives insights into the taxonomy of the Azoarcus-Aromatoleum group and reveals separate origins of nif in the plant-associated Azoarcus and non-plant-associated Aromatoleum sub-groups.</title>
        <authorList>
            <person name="Lafos M."/>
            <person name="Maluk M."/>
            <person name="Batista M."/>
            <person name="Junghare M."/>
            <person name="Carmona M."/>
            <person name="Faoro H."/>
            <person name="Cruz L.M."/>
            <person name="Battistoni F."/>
            <person name="De Souza E."/>
            <person name="Pedrosa F."/>
            <person name="Chen W.-M."/>
            <person name="Poole P.S."/>
            <person name="Dixon R.A."/>
            <person name="James E.K."/>
        </authorList>
    </citation>
    <scope>NUCLEOTIDE SEQUENCE</scope>
    <source>
        <strain evidence="3">U120</strain>
    </source>
</reference>
<feature type="transmembrane region" description="Helical" evidence="2">
    <location>
        <begin position="12"/>
        <end position="31"/>
    </location>
</feature>
<name>A0ABX1N5H4_9RHOO</name>
<dbReference type="InterPro" id="IPR005133">
    <property type="entry name" value="PhaG_MnhG_YufB"/>
</dbReference>
<feature type="transmembrane region" description="Helical" evidence="2">
    <location>
        <begin position="73"/>
        <end position="93"/>
    </location>
</feature>
<dbReference type="PANTHER" id="PTHR34703:SF1">
    <property type="entry name" value="ANTIPORTER SUBUNIT MNHG2-RELATED"/>
    <property type="match status" value="1"/>
</dbReference>
<dbReference type="Proteomes" id="UP000601990">
    <property type="component" value="Unassembled WGS sequence"/>
</dbReference>
<keyword evidence="4" id="KW-1185">Reference proteome</keyword>
<evidence type="ECO:0000256" key="2">
    <source>
        <dbReference type="SAM" id="Phobius"/>
    </source>
</evidence>
<keyword evidence="2" id="KW-1133">Transmembrane helix</keyword>
<dbReference type="PANTHER" id="PTHR34703">
    <property type="entry name" value="ANTIPORTER SUBUNIT MNHG2-RELATED"/>
    <property type="match status" value="1"/>
</dbReference>
<dbReference type="Pfam" id="PF03334">
    <property type="entry name" value="PhaG_MnhG_YufB"/>
    <property type="match status" value="1"/>
</dbReference>
<evidence type="ECO:0000313" key="3">
    <source>
        <dbReference type="EMBL" id="NMF94515.1"/>
    </source>
</evidence>